<name>A0A7W6KQA9_9HYPH</name>
<feature type="domain" description="SsuA/THI5-like" evidence="2">
    <location>
        <begin position="37"/>
        <end position="246"/>
    </location>
</feature>
<dbReference type="InterPro" id="IPR015168">
    <property type="entry name" value="SsuA/THI5"/>
</dbReference>
<keyword evidence="4" id="KW-1185">Reference proteome</keyword>
<reference evidence="3 4" key="1">
    <citation type="submission" date="2020-08" db="EMBL/GenBank/DDBJ databases">
        <title>Genomic Encyclopedia of Type Strains, Phase IV (KMG-IV): sequencing the most valuable type-strain genomes for metagenomic binning, comparative biology and taxonomic classification.</title>
        <authorList>
            <person name="Goeker M."/>
        </authorList>
    </citation>
    <scope>NUCLEOTIDE SEQUENCE [LARGE SCALE GENOMIC DNA]</scope>
    <source>
        <strain evidence="3 4">DSM 28101</strain>
    </source>
</reference>
<sequence>MRKYMTFLMATALCGTGASAAMAEDLSLQLNWKAGGDHAPIYYALEQGWYEEAGVDLDVRQGSGSGASAKALAVGQADLAIIDTPTALQFIGNDTPIKGVFVAYNDSPYGIYWKKSSGIETVADLKGRKIGAPAFDAARQMWIPIANALNLDPDSVEWVNLQPTAKVAALQSGAIDATTHFYSVHFIYEDVLGDDLGYALLRDEGLNPYGLAYFASDDSIAEKHDAIEAMVHVTQRAFSACLEDPAPCAKALSQAVSMKESDAARELEYASRVIPGIDNPLAIGEWDIERVAADYDLVEASFEITPFDPKTAVTNEFIDTSIKYPTTN</sequence>
<organism evidence="3 4">
    <name type="scientific">Martelella radicis</name>
    <dbReference type="NCBI Taxonomy" id="1397476"/>
    <lineage>
        <taxon>Bacteria</taxon>
        <taxon>Pseudomonadati</taxon>
        <taxon>Pseudomonadota</taxon>
        <taxon>Alphaproteobacteria</taxon>
        <taxon>Hyphomicrobiales</taxon>
        <taxon>Aurantimonadaceae</taxon>
        <taxon>Martelella</taxon>
    </lineage>
</organism>
<evidence type="ECO:0000259" key="2">
    <source>
        <dbReference type="Pfam" id="PF09084"/>
    </source>
</evidence>
<feature type="chain" id="PRO_5031506053" evidence="1">
    <location>
        <begin position="24"/>
        <end position="328"/>
    </location>
</feature>
<dbReference type="AlphaFoldDB" id="A0A7W6KQA9"/>
<dbReference type="Gene3D" id="3.40.190.10">
    <property type="entry name" value="Periplasmic binding protein-like II"/>
    <property type="match status" value="2"/>
</dbReference>
<keyword evidence="1" id="KW-0732">Signal</keyword>
<dbReference type="Proteomes" id="UP000530571">
    <property type="component" value="Unassembled WGS sequence"/>
</dbReference>
<evidence type="ECO:0000256" key="1">
    <source>
        <dbReference type="SAM" id="SignalP"/>
    </source>
</evidence>
<dbReference type="SUPFAM" id="SSF53850">
    <property type="entry name" value="Periplasmic binding protein-like II"/>
    <property type="match status" value="1"/>
</dbReference>
<protein>
    <submittedName>
        <fullName evidence="3">NitT/TauT family transport system substrate-binding protein</fullName>
    </submittedName>
</protein>
<dbReference type="InterPro" id="IPR027939">
    <property type="entry name" value="NMT1/THI5"/>
</dbReference>
<comment type="caution">
    <text evidence="3">The sequence shown here is derived from an EMBL/GenBank/DDBJ whole genome shotgun (WGS) entry which is preliminary data.</text>
</comment>
<proteinExistence type="predicted"/>
<evidence type="ECO:0000313" key="3">
    <source>
        <dbReference type="EMBL" id="MBB4124115.1"/>
    </source>
</evidence>
<feature type="signal peptide" evidence="1">
    <location>
        <begin position="1"/>
        <end position="23"/>
    </location>
</feature>
<dbReference type="PANTHER" id="PTHR31528">
    <property type="entry name" value="4-AMINO-5-HYDROXYMETHYL-2-METHYLPYRIMIDINE PHOSPHATE SYNTHASE THI11-RELATED"/>
    <property type="match status" value="1"/>
</dbReference>
<dbReference type="PANTHER" id="PTHR31528:SF3">
    <property type="entry name" value="THIAMINE BIOSYNTHESIS PROTEIN HI_0357-RELATED"/>
    <property type="match status" value="1"/>
</dbReference>
<evidence type="ECO:0000313" key="4">
    <source>
        <dbReference type="Proteomes" id="UP000530571"/>
    </source>
</evidence>
<accession>A0A7W6KQA9</accession>
<dbReference type="Pfam" id="PF09084">
    <property type="entry name" value="NMT1"/>
    <property type="match status" value="1"/>
</dbReference>
<dbReference type="EMBL" id="JACIDZ010000017">
    <property type="protein sequence ID" value="MBB4124115.1"/>
    <property type="molecule type" value="Genomic_DNA"/>
</dbReference>
<dbReference type="GO" id="GO:0009228">
    <property type="term" value="P:thiamine biosynthetic process"/>
    <property type="evidence" value="ECO:0007669"/>
    <property type="project" value="InterPro"/>
</dbReference>
<gene>
    <name evidence="3" type="ORF">GGR30_004068</name>
</gene>
<dbReference type="RefSeq" id="WP_183490397.1">
    <property type="nucleotide sequence ID" value="NZ_JACIDZ010000017.1"/>
</dbReference>